<feature type="compositionally biased region" description="Acidic residues" evidence="1">
    <location>
        <begin position="208"/>
        <end position="220"/>
    </location>
</feature>
<feature type="region of interest" description="Disordered" evidence="1">
    <location>
        <begin position="184"/>
        <end position="328"/>
    </location>
</feature>
<feature type="compositionally biased region" description="Polar residues" evidence="1">
    <location>
        <begin position="319"/>
        <end position="328"/>
    </location>
</feature>
<dbReference type="AlphaFoldDB" id="A0A9N8VI69"/>
<feature type="compositionally biased region" description="Polar residues" evidence="1">
    <location>
        <begin position="270"/>
        <end position="279"/>
    </location>
</feature>
<evidence type="ECO:0000313" key="4">
    <source>
        <dbReference type="Proteomes" id="UP000789375"/>
    </source>
</evidence>
<feature type="domain" description="Transcription elongation factor Eaf N-terminal" evidence="2">
    <location>
        <begin position="20"/>
        <end position="123"/>
    </location>
</feature>
<sequence>MSDNESHEEKFIESEAQVFDFKLGNSLEQSHSSKNSYFRFEFDEEHHDINFSKPANIRDINEKTVQISFGGSLENEAYLLSGQRFEDNNYEIDDENAERDYLLIFDEATKTFTLELLDYEFRVGVGSDFSEVNSIGQKLETTNSDIERQFQEVMEEGDQSYINGEYFPDEEEDYLEKFKESMKVEGNGENGNGDLEEVDAPLPQAPSPEDDMYGPTEDYEEVTKDDVTESSNSSSSGGTSSTSSDSDDSGDGSDSSESELESDPGDLETQMKQSINSIIKSPRTKKKSITTDGKKSNGIAGPISLAALLGDGAEEQDQYDSGSSDNTD</sequence>
<accession>A0A9N8VI69</accession>
<evidence type="ECO:0000256" key="1">
    <source>
        <dbReference type="SAM" id="MobiDB-lite"/>
    </source>
</evidence>
<feature type="compositionally biased region" description="Low complexity" evidence="1">
    <location>
        <begin position="229"/>
        <end position="244"/>
    </location>
</feature>
<dbReference type="Proteomes" id="UP000789375">
    <property type="component" value="Unassembled WGS sequence"/>
</dbReference>
<dbReference type="InterPro" id="IPR019194">
    <property type="entry name" value="Tscrpt_elong_fac_Eaf_N"/>
</dbReference>
<evidence type="ECO:0000259" key="2">
    <source>
        <dbReference type="Pfam" id="PF09816"/>
    </source>
</evidence>
<keyword evidence="4" id="KW-1185">Reference proteome</keyword>
<dbReference type="EMBL" id="CAJVPP010000174">
    <property type="protein sequence ID" value="CAG8451031.1"/>
    <property type="molecule type" value="Genomic_DNA"/>
</dbReference>
<protein>
    <submittedName>
        <fullName evidence="3">3278_t:CDS:1</fullName>
    </submittedName>
</protein>
<evidence type="ECO:0000313" key="3">
    <source>
        <dbReference type="EMBL" id="CAG8451031.1"/>
    </source>
</evidence>
<comment type="caution">
    <text evidence="3">The sequence shown here is derived from an EMBL/GenBank/DDBJ whole genome shotgun (WGS) entry which is preliminary data.</text>
</comment>
<proteinExistence type="predicted"/>
<gene>
    <name evidence="3" type="ORF">FMOSSE_LOCUS1511</name>
</gene>
<organism evidence="3 4">
    <name type="scientific">Funneliformis mosseae</name>
    <name type="common">Endomycorrhizal fungus</name>
    <name type="synonym">Glomus mosseae</name>
    <dbReference type="NCBI Taxonomy" id="27381"/>
    <lineage>
        <taxon>Eukaryota</taxon>
        <taxon>Fungi</taxon>
        <taxon>Fungi incertae sedis</taxon>
        <taxon>Mucoromycota</taxon>
        <taxon>Glomeromycotina</taxon>
        <taxon>Glomeromycetes</taxon>
        <taxon>Glomerales</taxon>
        <taxon>Glomeraceae</taxon>
        <taxon>Funneliformis</taxon>
    </lineage>
</organism>
<name>A0A9N8VI69_FUNMO</name>
<dbReference type="Pfam" id="PF09816">
    <property type="entry name" value="EAF"/>
    <property type="match status" value="1"/>
</dbReference>
<feature type="compositionally biased region" description="Acidic residues" evidence="1">
    <location>
        <begin position="245"/>
        <end position="266"/>
    </location>
</feature>
<reference evidence="3" key="1">
    <citation type="submission" date="2021-06" db="EMBL/GenBank/DDBJ databases">
        <authorList>
            <person name="Kallberg Y."/>
            <person name="Tangrot J."/>
            <person name="Rosling A."/>
        </authorList>
    </citation>
    <scope>NUCLEOTIDE SEQUENCE</scope>
    <source>
        <strain evidence="3">87-6 pot B 2015</strain>
    </source>
</reference>